<keyword evidence="2" id="KW-0472">Membrane</keyword>
<feature type="transmembrane region" description="Helical" evidence="2">
    <location>
        <begin position="413"/>
        <end position="435"/>
    </location>
</feature>
<sequence>MPNAINDSGHVDDGDSKVIALAEFALIIGGLAGIIVLLPHSLLWGDGGYRYVQLWQLMMSGEVSQDKYSLIGPLFSAPLWLLGKLYRTPEWWCERYNALLFAIGLLVFYRLLRDHLPRRLLRCFLLLLTFASMFANHLLFYYGEVFSAMLVGVGTVLLVVRRRGWTPIVLGVANAPATLVAMALLTARRVWDTRRLRLAWAPLAAVAVILLENWIRRGSPLNIGYGDNQGPRTVMPYSGLPGFSYPIFFGLLSLILSFGKGLLFFAPSLFLPVRRHLRALSERTTVDLVGLYGLWIAFVAGLVLLYSHYWSWSGQIFWGPRYLLFASIPASLALAVRLHRPDTSIRANALTLLALGLSLWVGLNGAVFGDGPASKACWTNSPYFYDPLCFYTPEFSALWYPFVHPQRLSAEQYVYLLYGLAVALYLMTPPALALVRQLVARALLLARSSRHGDVAQGGAAPTPDGPHQPSSPAETAVAAGRARPRVPNSEHG</sequence>
<keyword evidence="2" id="KW-1133">Transmembrane helix</keyword>
<dbReference type="EMBL" id="JAFCNB010000016">
    <property type="protein sequence ID" value="MBP2707040.1"/>
    <property type="molecule type" value="Genomic_DNA"/>
</dbReference>
<organism evidence="3 4">
    <name type="scientific">Microbispora oryzae</name>
    <dbReference type="NCBI Taxonomy" id="2806554"/>
    <lineage>
        <taxon>Bacteria</taxon>
        <taxon>Bacillati</taxon>
        <taxon>Actinomycetota</taxon>
        <taxon>Actinomycetes</taxon>
        <taxon>Streptosporangiales</taxon>
        <taxon>Streptosporangiaceae</taxon>
        <taxon>Microbispora</taxon>
    </lineage>
</organism>
<dbReference type="Proteomes" id="UP000674234">
    <property type="component" value="Unassembled WGS sequence"/>
</dbReference>
<keyword evidence="4" id="KW-1185">Reference proteome</keyword>
<gene>
    <name evidence="3" type="ORF">JOL79_24960</name>
</gene>
<evidence type="ECO:0000313" key="3">
    <source>
        <dbReference type="EMBL" id="MBP2707040.1"/>
    </source>
</evidence>
<feature type="transmembrane region" description="Helical" evidence="2">
    <location>
        <begin position="20"/>
        <end position="45"/>
    </location>
</feature>
<evidence type="ECO:0000256" key="2">
    <source>
        <dbReference type="SAM" id="Phobius"/>
    </source>
</evidence>
<evidence type="ECO:0000313" key="4">
    <source>
        <dbReference type="Proteomes" id="UP000674234"/>
    </source>
</evidence>
<feature type="region of interest" description="Disordered" evidence="1">
    <location>
        <begin position="454"/>
        <end position="492"/>
    </location>
</feature>
<feature type="transmembrane region" description="Helical" evidence="2">
    <location>
        <begin position="286"/>
        <end position="309"/>
    </location>
</feature>
<feature type="transmembrane region" description="Helical" evidence="2">
    <location>
        <begin position="95"/>
        <end position="112"/>
    </location>
</feature>
<dbReference type="AlphaFoldDB" id="A0A940WTA9"/>
<feature type="transmembrane region" description="Helical" evidence="2">
    <location>
        <begin position="243"/>
        <end position="265"/>
    </location>
</feature>
<keyword evidence="2" id="KW-0812">Transmembrane</keyword>
<evidence type="ECO:0000256" key="1">
    <source>
        <dbReference type="SAM" id="MobiDB-lite"/>
    </source>
</evidence>
<name>A0A940WTA9_9ACTN</name>
<feature type="transmembrane region" description="Helical" evidence="2">
    <location>
        <begin position="163"/>
        <end position="186"/>
    </location>
</feature>
<feature type="transmembrane region" description="Helical" evidence="2">
    <location>
        <begin position="350"/>
        <end position="368"/>
    </location>
</feature>
<reference evidence="3" key="1">
    <citation type="submission" date="2021-02" db="EMBL/GenBank/DDBJ databases">
        <title>Draft genome sequence of Microbispora sp. RL4-1S isolated from rice leaves in Thailand.</title>
        <authorList>
            <person name="Muangham S."/>
            <person name="Duangmal K."/>
        </authorList>
    </citation>
    <scope>NUCLEOTIDE SEQUENCE</scope>
    <source>
        <strain evidence="3">RL4-1S</strain>
    </source>
</reference>
<proteinExistence type="predicted"/>
<feature type="transmembrane region" description="Helical" evidence="2">
    <location>
        <begin position="321"/>
        <end position="338"/>
    </location>
</feature>
<dbReference type="RefSeq" id="WP_210158310.1">
    <property type="nucleotide sequence ID" value="NZ_JAFCNB010000016.1"/>
</dbReference>
<comment type="caution">
    <text evidence="3">The sequence shown here is derived from an EMBL/GenBank/DDBJ whole genome shotgun (WGS) entry which is preliminary data.</text>
</comment>
<accession>A0A940WTA9</accession>
<protein>
    <submittedName>
        <fullName evidence="3">Uncharacterized protein</fullName>
    </submittedName>
</protein>
<feature type="compositionally biased region" description="Low complexity" evidence="1">
    <location>
        <begin position="476"/>
        <end position="492"/>
    </location>
</feature>
<feature type="transmembrane region" description="Helical" evidence="2">
    <location>
        <begin position="198"/>
        <end position="215"/>
    </location>
</feature>